<evidence type="ECO:0000313" key="8">
    <source>
        <dbReference type="Proteomes" id="UP000717634"/>
    </source>
</evidence>
<dbReference type="Pfam" id="PF02518">
    <property type="entry name" value="HATPase_c"/>
    <property type="match status" value="1"/>
</dbReference>
<keyword evidence="3" id="KW-0597">Phosphoprotein</keyword>
<keyword evidence="5 7" id="KW-0418">Kinase</keyword>
<dbReference type="InterPro" id="IPR013656">
    <property type="entry name" value="PAS_4"/>
</dbReference>
<evidence type="ECO:0000256" key="3">
    <source>
        <dbReference type="ARBA" id="ARBA00022553"/>
    </source>
</evidence>
<sequence length="497" mass="55024">MPDSAPLPAPTAPLHPVELPLRAPSEEHRLRTLLQQAPACMASLAGPDYMVTVTNELFRQLFGERQLIGLPLREALPELVGQPFFDLLNEAYRTGEPCYGYEAGAYASATYAGLNRPIHFNFIGQPARDPLGRVTGVLLFAYNVSAHVRSRQLAEADDRPPATAHQLAIANEELAIANEELSVSYEELDASNHHLAVTNQELATANERLRTSNLSIQQQSQELHKSHLAVRKLNQQLEARVAERTGQLQTALHDIEHANTALLLSNQQLTRTNQDLDSFVYASSHDLKQPVNNLAGLIAELRRSVTFADPAEEQLLLPLIHDALRQLSTNIDDLAALGQAQQVALAPPEPVDLQALVLDVLQTLEPQVRATRARITTDFSARPVLFYPRASLRTILLNLLSNAFKYTNPARPSRVHCSLWLENDQPVLWVKDNGLGFDAARYGAELFQLFRRFHTHTEGTGVGLYLVNRLVQVQGGHLAVESQVGEGATFRVHFGRV</sequence>
<evidence type="ECO:0000256" key="4">
    <source>
        <dbReference type="ARBA" id="ARBA00022679"/>
    </source>
</evidence>
<reference evidence="7 8" key="1">
    <citation type="submission" date="2020-03" db="EMBL/GenBank/DDBJ databases">
        <title>Genomic Encyclopedia of Type Strains, Phase IV (KMG-V): Genome sequencing to study the core and pangenomes of soil and plant-associated prokaryotes.</title>
        <authorList>
            <person name="Whitman W."/>
        </authorList>
    </citation>
    <scope>NUCLEOTIDE SEQUENCE [LARGE SCALE GENOMIC DNA]</scope>
    <source>
        <strain evidence="7 8">1B</strain>
    </source>
</reference>
<comment type="catalytic activity">
    <reaction evidence="1">
        <text>ATP + protein L-histidine = ADP + protein N-phospho-L-histidine.</text>
        <dbReference type="EC" id="2.7.13.3"/>
    </reaction>
</comment>
<dbReference type="InterPro" id="IPR035965">
    <property type="entry name" value="PAS-like_dom_sf"/>
</dbReference>
<dbReference type="InterPro" id="IPR050351">
    <property type="entry name" value="BphY/WalK/GraS-like"/>
</dbReference>
<dbReference type="InterPro" id="IPR004358">
    <property type="entry name" value="Sig_transdc_His_kin-like_C"/>
</dbReference>
<comment type="caution">
    <text evidence="7">The sequence shown here is derived from an EMBL/GenBank/DDBJ whole genome shotgun (WGS) entry which is preliminary data.</text>
</comment>
<keyword evidence="4" id="KW-0808">Transferase</keyword>
<keyword evidence="8" id="KW-1185">Reference proteome</keyword>
<dbReference type="PANTHER" id="PTHR42878">
    <property type="entry name" value="TWO-COMPONENT HISTIDINE KINASE"/>
    <property type="match status" value="1"/>
</dbReference>
<dbReference type="InterPro" id="IPR005467">
    <property type="entry name" value="His_kinase_dom"/>
</dbReference>
<protein>
    <recommendedName>
        <fullName evidence="2">histidine kinase</fullName>
        <ecNumber evidence="2">2.7.13.3</ecNumber>
    </recommendedName>
</protein>
<organism evidence="7 8">
    <name type="scientific">Hymenobacter artigasi</name>
    <dbReference type="NCBI Taxonomy" id="2719616"/>
    <lineage>
        <taxon>Bacteria</taxon>
        <taxon>Pseudomonadati</taxon>
        <taxon>Bacteroidota</taxon>
        <taxon>Cytophagia</taxon>
        <taxon>Cytophagales</taxon>
        <taxon>Hymenobacteraceae</taxon>
        <taxon>Hymenobacter</taxon>
    </lineage>
</organism>
<dbReference type="InterPro" id="IPR036890">
    <property type="entry name" value="HATPase_C_sf"/>
</dbReference>
<dbReference type="InterPro" id="IPR003594">
    <property type="entry name" value="HATPase_dom"/>
</dbReference>
<dbReference type="InterPro" id="IPR036097">
    <property type="entry name" value="HisK_dim/P_sf"/>
</dbReference>
<dbReference type="PROSITE" id="PS50109">
    <property type="entry name" value="HIS_KIN"/>
    <property type="match status" value="1"/>
</dbReference>
<gene>
    <name evidence="7" type="ORF">HBN54_002194</name>
</gene>
<dbReference type="CDD" id="cd00082">
    <property type="entry name" value="HisKA"/>
    <property type="match status" value="1"/>
</dbReference>
<dbReference type="SUPFAM" id="SSF47384">
    <property type="entry name" value="Homodimeric domain of signal transducing histidine kinase"/>
    <property type="match status" value="1"/>
</dbReference>
<dbReference type="Pfam" id="PF08448">
    <property type="entry name" value="PAS_4"/>
    <property type="match status" value="1"/>
</dbReference>
<dbReference type="InterPro" id="IPR003661">
    <property type="entry name" value="HisK_dim/P_dom"/>
</dbReference>
<evidence type="ECO:0000313" key="7">
    <source>
        <dbReference type="EMBL" id="NKI89596.1"/>
    </source>
</evidence>
<dbReference type="Gene3D" id="3.30.450.20">
    <property type="entry name" value="PAS domain"/>
    <property type="match status" value="1"/>
</dbReference>
<evidence type="ECO:0000259" key="6">
    <source>
        <dbReference type="PROSITE" id="PS50109"/>
    </source>
</evidence>
<dbReference type="SMART" id="SM00387">
    <property type="entry name" value="HATPase_c"/>
    <property type="match status" value="1"/>
</dbReference>
<evidence type="ECO:0000256" key="1">
    <source>
        <dbReference type="ARBA" id="ARBA00000085"/>
    </source>
</evidence>
<dbReference type="Gene3D" id="1.10.287.130">
    <property type="match status" value="1"/>
</dbReference>
<dbReference type="RefSeq" id="WP_168673209.1">
    <property type="nucleotide sequence ID" value="NZ_JAAVTK010000005.1"/>
</dbReference>
<dbReference type="EC" id="2.7.13.3" evidence="2"/>
<dbReference type="PRINTS" id="PR00344">
    <property type="entry name" value="BCTRLSENSOR"/>
</dbReference>
<dbReference type="GO" id="GO:0016301">
    <property type="term" value="F:kinase activity"/>
    <property type="evidence" value="ECO:0007669"/>
    <property type="project" value="UniProtKB-KW"/>
</dbReference>
<dbReference type="Gene3D" id="3.30.565.10">
    <property type="entry name" value="Histidine kinase-like ATPase, C-terminal domain"/>
    <property type="match status" value="1"/>
</dbReference>
<name>A0ABX1HH68_9BACT</name>
<dbReference type="SUPFAM" id="SSF55785">
    <property type="entry name" value="PYP-like sensor domain (PAS domain)"/>
    <property type="match status" value="1"/>
</dbReference>
<accession>A0ABX1HH68</accession>
<evidence type="ECO:0000256" key="2">
    <source>
        <dbReference type="ARBA" id="ARBA00012438"/>
    </source>
</evidence>
<evidence type="ECO:0000256" key="5">
    <source>
        <dbReference type="ARBA" id="ARBA00022777"/>
    </source>
</evidence>
<dbReference type="Proteomes" id="UP000717634">
    <property type="component" value="Unassembled WGS sequence"/>
</dbReference>
<feature type="domain" description="Histidine kinase" evidence="6">
    <location>
        <begin position="282"/>
        <end position="497"/>
    </location>
</feature>
<dbReference type="EMBL" id="JAAVTK010000005">
    <property type="protein sequence ID" value="NKI89596.1"/>
    <property type="molecule type" value="Genomic_DNA"/>
</dbReference>
<dbReference type="PANTHER" id="PTHR42878:SF15">
    <property type="entry name" value="BACTERIOPHYTOCHROME"/>
    <property type="match status" value="1"/>
</dbReference>
<proteinExistence type="predicted"/>
<dbReference type="SUPFAM" id="SSF55874">
    <property type="entry name" value="ATPase domain of HSP90 chaperone/DNA topoisomerase II/histidine kinase"/>
    <property type="match status" value="1"/>
</dbReference>